<dbReference type="OrthoDB" id="6709532at2759"/>
<proteinExistence type="predicted"/>
<sequence>MIRFQHSLSIASTSSMPNAAKSSSTHCLQVFLGLPGGWAMLYSGELKLERRTISAQKEGSVHNLFSYEKTLY</sequence>
<protein>
    <submittedName>
        <fullName evidence="1">Inosine-5'-monophosphate dehydrogenase 1</fullName>
    </submittedName>
</protein>
<evidence type="ECO:0000313" key="1">
    <source>
        <dbReference type="EMBL" id="KAG0719391.1"/>
    </source>
</evidence>
<accession>A0A8J4Y8W9</accession>
<comment type="caution">
    <text evidence="1">The sequence shown here is derived from an EMBL/GenBank/DDBJ whole genome shotgun (WGS) entry which is preliminary data.</text>
</comment>
<evidence type="ECO:0000313" key="2">
    <source>
        <dbReference type="Proteomes" id="UP000770661"/>
    </source>
</evidence>
<gene>
    <name evidence="1" type="primary">impdh1</name>
    <name evidence="1" type="ORF">GWK47_050571</name>
</gene>
<dbReference type="Proteomes" id="UP000770661">
    <property type="component" value="Unassembled WGS sequence"/>
</dbReference>
<organism evidence="1 2">
    <name type="scientific">Chionoecetes opilio</name>
    <name type="common">Atlantic snow crab</name>
    <name type="synonym">Cancer opilio</name>
    <dbReference type="NCBI Taxonomy" id="41210"/>
    <lineage>
        <taxon>Eukaryota</taxon>
        <taxon>Metazoa</taxon>
        <taxon>Ecdysozoa</taxon>
        <taxon>Arthropoda</taxon>
        <taxon>Crustacea</taxon>
        <taxon>Multicrustacea</taxon>
        <taxon>Malacostraca</taxon>
        <taxon>Eumalacostraca</taxon>
        <taxon>Eucarida</taxon>
        <taxon>Decapoda</taxon>
        <taxon>Pleocyemata</taxon>
        <taxon>Brachyura</taxon>
        <taxon>Eubrachyura</taxon>
        <taxon>Majoidea</taxon>
        <taxon>Majidae</taxon>
        <taxon>Chionoecetes</taxon>
    </lineage>
</organism>
<dbReference type="InterPro" id="IPR013785">
    <property type="entry name" value="Aldolase_TIM"/>
</dbReference>
<reference evidence="1" key="1">
    <citation type="submission" date="2020-07" db="EMBL/GenBank/DDBJ databases">
        <title>The High-quality genome of the commercially important snow crab, Chionoecetes opilio.</title>
        <authorList>
            <person name="Jeong J.-H."/>
            <person name="Ryu S."/>
        </authorList>
    </citation>
    <scope>NUCLEOTIDE SEQUENCE</scope>
    <source>
        <strain evidence="1">MADBK_172401_WGS</strain>
        <tissue evidence="1">Digestive gland</tissue>
    </source>
</reference>
<dbReference type="AlphaFoldDB" id="A0A8J4Y8W9"/>
<dbReference type="EMBL" id="JACEEZ010014562">
    <property type="protein sequence ID" value="KAG0719391.1"/>
    <property type="molecule type" value="Genomic_DNA"/>
</dbReference>
<dbReference type="Gene3D" id="3.20.20.70">
    <property type="entry name" value="Aldolase class I"/>
    <property type="match status" value="1"/>
</dbReference>
<name>A0A8J4Y8W9_CHIOP</name>
<keyword evidence="2" id="KW-1185">Reference proteome</keyword>